<comment type="caution">
    <text evidence="1">The sequence shown here is derived from an EMBL/GenBank/DDBJ whole genome shotgun (WGS) entry which is preliminary data.</text>
</comment>
<dbReference type="Proteomes" id="UP000828390">
    <property type="component" value="Unassembled WGS sequence"/>
</dbReference>
<proteinExistence type="predicted"/>
<protein>
    <submittedName>
        <fullName evidence="1">Uncharacterized protein</fullName>
    </submittedName>
</protein>
<evidence type="ECO:0000313" key="1">
    <source>
        <dbReference type="EMBL" id="KAH3789261.1"/>
    </source>
</evidence>
<dbReference type="AlphaFoldDB" id="A0A9D4IV19"/>
<gene>
    <name evidence="1" type="ORF">DPMN_167436</name>
</gene>
<keyword evidence="2" id="KW-1185">Reference proteome</keyword>
<reference evidence="1" key="2">
    <citation type="submission" date="2020-11" db="EMBL/GenBank/DDBJ databases">
        <authorList>
            <person name="McCartney M.A."/>
            <person name="Auch B."/>
            <person name="Kono T."/>
            <person name="Mallez S."/>
            <person name="Becker A."/>
            <person name="Gohl D.M."/>
            <person name="Silverstein K.A.T."/>
            <person name="Koren S."/>
            <person name="Bechman K.B."/>
            <person name="Herman A."/>
            <person name="Abrahante J.E."/>
            <person name="Garbe J."/>
        </authorList>
    </citation>
    <scope>NUCLEOTIDE SEQUENCE</scope>
    <source>
        <strain evidence="1">Duluth1</strain>
        <tissue evidence="1">Whole animal</tissue>
    </source>
</reference>
<sequence length="51" mass="5792">MVRHMTRAILRPKASRITRAGLITRASLITRAALMIAMACLKTKVWKRTRA</sequence>
<name>A0A9D4IV19_DREPO</name>
<organism evidence="1 2">
    <name type="scientific">Dreissena polymorpha</name>
    <name type="common">Zebra mussel</name>
    <name type="synonym">Mytilus polymorpha</name>
    <dbReference type="NCBI Taxonomy" id="45954"/>
    <lineage>
        <taxon>Eukaryota</taxon>
        <taxon>Metazoa</taxon>
        <taxon>Spiralia</taxon>
        <taxon>Lophotrochozoa</taxon>
        <taxon>Mollusca</taxon>
        <taxon>Bivalvia</taxon>
        <taxon>Autobranchia</taxon>
        <taxon>Heteroconchia</taxon>
        <taxon>Euheterodonta</taxon>
        <taxon>Imparidentia</taxon>
        <taxon>Neoheterodontei</taxon>
        <taxon>Myida</taxon>
        <taxon>Dreissenoidea</taxon>
        <taxon>Dreissenidae</taxon>
        <taxon>Dreissena</taxon>
    </lineage>
</organism>
<reference evidence="1" key="1">
    <citation type="journal article" date="2019" name="bioRxiv">
        <title>The Genome of the Zebra Mussel, Dreissena polymorpha: A Resource for Invasive Species Research.</title>
        <authorList>
            <person name="McCartney M.A."/>
            <person name="Auch B."/>
            <person name="Kono T."/>
            <person name="Mallez S."/>
            <person name="Zhang Y."/>
            <person name="Obille A."/>
            <person name="Becker A."/>
            <person name="Abrahante J.E."/>
            <person name="Garbe J."/>
            <person name="Badalamenti J.P."/>
            <person name="Herman A."/>
            <person name="Mangelson H."/>
            <person name="Liachko I."/>
            <person name="Sullivan S."/>
            <person name="Sone E.D."/>
            <person name="Koren S."/>
            <person name="Silverstein K.A.T."/>
            <person name="Beckman K.B."/>
            <person name="Gohl D.M."/>
        </authorList>
    </citation>
    <scope>NUCLEOTIDE SEQUENCE</scope>
    <source>
        <strain evidence="1">Duluth1</strain>
        <tissue evidence="1">Whole animal</tissue>
    </source>
</reference>
<dbReference type="EMBL" id="JAIWYP010000008">
    <property type="protein sequence ID" value="KAH3789261.1"/>
    <property type="molecule type" value="Genomic_DNA"/>
</dbReference>
<evidence type="ECO:0000313" key="2">
    <source>
        <dbReference type="Proteomes" id="UP000828390"/>
    </source>
</evidence>
<accession>A0A9D4IV19</accession>